<dbReference type="EMBL" id="CVLB01000001">
    <property type="protein sequence ID" value="CRF32142.1"/>
    <property type="molecule type" value="Genomic_DNA"/>
</dbReference>
<dbReference type="InterPro" id="IPR028082">
    <property type="entry name" value="Peripla_BP_I"/>
</dbReference>
<dbReference type="Pfam" id="PF13407">
    <property type="entry name" value="Peripla_BP_4"/>
    <property type="match status" value="1"/>
</dbReference>
<keyword evidence="13" id="KW-1185">Reference proteome</keyword>
<feature type="domain" description="Periplasmic binding protein" evidence="11">
    <location>
        <begin position="27"/>
        <end position="302"/>
    </location>
</feature>
<dbReference type="AlphaFoldDB" id="A0A0G4K4U2"/>
<evidence type="ECO:0000256" key="9">
    <source>
        <dbReference type="ARBA" id="ARBA00034323"/>
    </source>
</evidence>
<dbReference type="CDD" id="cd01539">
    <property type="entry name" value="PBP1_GGBP"/>
    <property type="match status" value="1"/>
</dbReference>
<evidence type="ECO:0000256" key="3">
    <source>
        <dbReference type="ARBA" id="ARBA00022448"/>
    </source>
</evidence>
<dbReference type="PANTHER" id="PTHR30036:SF2">
    <property type="entry name" value="D-GALACTOSE_METHYL-GALACTOSIDE BINDING PERIPLASMIC PROTEIN MGLB"/>
    <property type="match status" value="1"/>
</dbReference>
<keyword evidence="4" id="KW-0762">Sugar transport</keyword>
<reference evidence="13" key="1">
    <citation type="submission" date="2015-04" db="EMBL/GenBank/DDBJ databases">
        <authorList>
            <person name="Mushtaq Mamoona"/>
        </authorList>
    </citation>
    <scope>NUCLEOTIDE SEQUENCE [LARGE SCALE GENOMIC DNA]</scope>
    <source>
        <strain evidence="13">AN4859/03</strain>
    </source>
</reference>
<dbReference type="RefSeq" id="WP_048593722.1">
    <property type="nucleotide sequence ID" value="NZ_CVLB01000001.1"/>
</dbReference>
<sequence length="338" mass="38470">MKKFIILLLVLLSSSVLLYTQRKTNSIGIALYRYDDSYMRFLKQYIEKNINRNTSLLIVDSYNSQSTQNGQVDMFLQKNVNLLAINLVDKSQAQKVLDKISINNKPVIFFNREPGLEVLKTYDKAWYIGGISEEAGYAQGRVIVESWKERMNWDKNEDGKIQCIILKGDVNDNDTIKRTEYMKKYIASNNIKLNILAEVSAMGKRDEAAKLTKTLISKYGNKIEYIICNNDNIALGALDTLKEFGYNNSSRMLNYVPIVGIDGIPECLEAINNYGIFATVMQNPQIQAETLCSVSSNIINKKAPLDGLHVSFYNDKYIVIPYIPVNKYNLATAIKIYK</sequence>
<comment type="subcellular location">
    <subcellularLocation>
        <location evidence="1">Cell envelope</location>
    </subcellularLocation>
</comment>
<comment type="similarity">
    <text evidence="2">Belongs to the bacterial solute-binding protein 2 family.</text>
</comment>
<accession>A0A0G4K4U2</accession>
<dbReference type="GO" id="GO:0030288">
    <property type="term" value="C:outer membrane-bounded periplasmic space"/>
    <property type="evidence" value="ECO:0007669"/>
    <property type="project" value="TreeGrafter"/>
</dbReference>
<keyword evidence="6" id="KW-0732">Signal</keyword>
<evidence type="ECO:0000256" key="1">
    <source>
        <dbReference type="ARBA" id="ARBA00004196"/>
    </source>
</evidence>
<evidence type="ECO:0000313" key="13">
    <source>
        <dbReference type="Proteomes" id="UP000043763"/>
    </source>
</evidence>
<evidence type="ECO:0000256" key="4">
    <source>
        <dbReference type="ARBA" id="ARBA00022597"/>
    </source>
</evidence>
<evidence type="ECO:0000256" key="7">
    <source>
        <dbReference type="ARBA" id="ARBA00022764"/>
    </source>
</evidence>
<dbReference type="SUPFAM" id="SSF53822">
    <property type="entry name" value="Periplasmic binding protein-like I"/>
    <property type="match status" value="1"/>
</dbReference>
<evidence type="ECO:0000259" key="11">
    <source>
        <dbReference type="Pfam" id="PF13407"/>
    </source>
</evidence>
<evidence type="ECO:0000256" key="6">
    <source>
        <dbReference type="ARBA" id="ARBA00022729"/>
    </source>
</evidence>
<name>A0A0G4K4U2_9SPIR</name>
<gene>
    <name evidence="12" type="ORF">BRSU_0606</name>
</gene>
<evidence type="ECO:0000313" key="12">
    <source>
        <dbReference type="EMBL" id="CRF32142.1"/>
    </source>
</evidence>
<keyword evidence="7" id="KW-0574">Periplasm</keyword>
<evidence type="ECO:0000256" key="8">
    <source>
        <dbReference type="ARBA" id="ARBA00022837"/>
    </source>
</evidence>
<dbReference type="Gene3D" id="3.40.50.2300">
    <property type="match status" value="2"/>
</dbReference>
<comment type="subunit">
    <text evidence="9">The ABC transporter complex is composed of one ATP-binding protein (MglA), two transmembrane proteins (MglC) and a solute-binding protein (MglB).</text>
</comment>
<keyword evidence="8" id="KW-0106">Calcium</keyword>
<dbReference type="InterPro" id="IPR025997">
    <property type="entry name" value="SBP_2_dom"/>
</dbReference>
<evidence type="ECO:0000256" key="5">
    <source>
        <dbReference type="ARBA" id="ARBA00022723"/>
    </source>
</evidence>
<dbReference type="OrthoDB" id="9769193at2"/>
<dbReference type="InterPro" id="IPR050555">
    <property type="entry name" value="Bact_Solute-Bind_Prot2"/>
</dbReference>
<evidence type="ECO:0000256" key="10">
    <source>
        <dbReference type="ARBA" id="ARBA00034344"/>
    </source>
</evidence>
<dbReference type="GO" id="GO:0046872">
    <property type="term" value="F:metal ion binding"/>
    <property type="evidence" value="ECO:0007669"/>
    <property type="project" value="UniProtKB-KW"/>
</dbReference>
<dbReference type="GO" id="GO:0030246">
    <property type="term" value="F:carbohydrate binding"/>
    <property type="evidence" value="ECO:0007669"/>
    <property type="project" value="InterPro"/>
</dbReference>
<organism evidence="12 13">
    <name type="scientific">Brachyspira suanatina</name>
    <dbReference type="NCBI Taxonomy" id="381802"/>
    <lineage>
        <taxon>Bacteria</taxon>
        <taxon>Pseudomonadati</taxon>
        <taxon>Spirochaetota</taxon>
        <taxon>Spirochaetia</taxon>
        <taxon>Brachyspirales</taxon>
        <taxon>Brachyspiraceae</taxon>
        <taxon>Brachyspira</taxon>
    </lineage>
</organism>
<dbReference type="Proteomes" id="UP000043763">
    <property type="component" value="Unassembled WGS sequence"/>
</dbReference>
<dbReference type="PANTHER" id="PTHR30036">
    <property type="entry name" value="D-XYLOSE-BINDING PERIPLASMIC PROTEIN"/>
    <property type="match status" value="1"/>
</dbReference>
<dbReference type="InterPro" id="IPR044085">
    <property type="entry name" value="MglB-like_PBP1"/>
</dbReference>
<keyword evidence="5" id="KW-0479">Metal-binding</keyword>
<evidence type="ECO:0000256" key="2">
    <source>
        <dbReference type="ARBA" id="ARBA00007639"/>
    </source>
</evidence>
<protein>
    <recommendedName>
        <fullName evidence="10">D-galactose/methyl-galactoside binding periplasmic protein MglB</fullName>
    </recommendedName>
</protein>
<proteinExistence type="inferred from homology"/>
<keyword evidence="3" id="KW-0813">Transport</keyword>